<dbReference type="GO" id="GO:0016787">
    <property type="term" value="F:hydrolase activity"/>
    <property type="evidence" value="ECO:0007669"/>
    <property type="project" value="InterPro"/>
</dbReference>
<dbReference type="AlphaFoldDB" id="A0A378LU32"/>
<gene>
    <name evidence="1" type="ORF">NCTC11532_01524</name>
</gene>
<dbReference type="Gene3D" id="3.40.50.880">
    <property type="match status" value="1"/>
</dbReference>
<reference evidence="1 2" key="1">
    <citation type="submission" date="2018-06" db="EMBL/GenBank/DDBJ databases">
        <authorList>
            <consortium name="Pathogen Informatics"/>
            <person name="Doyle S."/>
        </authorList>
    </citation>
    <scope>NUCLEOTIDE SEQUENCE [LARGE SCALE GENOMIC DNA]</scope>
    <source>
        <strain evidence="1 2">NCTC11532</strain>
    </source>
</reference>
<protein>
    <submittedName>
        <fullName evidence="1">Glutamine amidotransferase Rv2859c</fullName>
        <ecNumber evidence="1">2.4.2.-</ecNumber>
    </submittedName>
</protein>
<name>A0A378LU32_9GAMM</name>
<dbReference type="GO" id="GO:0016757">
    <property type="term" value="F:glycosyltransferase activity"/>
    <property type="evidence" value="ECO:0007669"/>
    <property type="project" value="UniProtKB-KW"/>
</dbReference>
<dbReference type="InterPro" id="IPR029062">
    <property type="entry name" value="Class_I_gatase-like"/>
</dbReference>
<dbReference type="OrthoDB" id="9813383at2"/>
<evidence type="ECO:0000313" key="2">
    <source>
        <dbReference type="Proteomes" id="UP000255297"/>
    </source>
</evidence>
<accession>A0A378LU32</accession>
<evidence type="ECO:0000313" key="1">
    <source>
        <dbReference type="EMBL" id="STY29339.1"/>
    </source>
</evidence>
<dbReference type="EMBL" id="UGPB01000001">
    <property type="protein sequence ID" value="STY29339.1"/>
    <property type="molecule type" value="Genomic_DNA"/>
</dbReference>
<keyword evidence="1" id="KW-0315">Glutamine amidotransferase</keyword>
<proteinExistence type="predicted"/>
<keyword evidence="2" id="KW-1185">Reference proteome</keyword>
<dbReference type="RefSeq" id="WP_031565720.1">
    <property type="nucleotide sequence ID" value="NZ_CAAAIS010000003.1"/>
</dbReference>
<dbReference type="PROSITE" id="PS51273">
    <property type="entry name" value="GATASE_TYPE_1"/>
    <property type="match status" value="1"/>
</dbReference>
<keyword evidence="1" id="KW-0328">Glycosyltransferase</keyword>
<sequence>MFLRGILDWSSSSSFLTRKNKDDVPSVKESNFQYELTSKEKRQLKHSQEKPKVVALYDEHDGATNADLAIKHIEGKGIEVLKVSPEEGLKHPAMAQGDIHGIYLPGGSDIPVDAPHDARKEFEGQLTQLARTKDIPLLGICRGEQALAYHNGLEVQDLVDFDKHYNHEGANNTNNPVLNNTVIVEPGSQLHAAVASKLKEKGNHSPLEYSVTCLHHQHTPGDSTKTNVTTSSHNKYDHSIESFEIKTGRFYSFGVQHHPEVTISSFEAERLEKISQAKKEAEDARFTSNYFDQDASFYTEYRSAQKIRSAYQKSRDELAAKGEMRFFTNQVKKNFLGKTQKEDTENLVERDPYSLFCI</sequence>
<dbReference type="InterPro" id="IPR011697">
    <property type="entry name" value="Peptidase_C26"/>
</dbReference>
<dbReference type="EC" id="2.4.2.-" evidence="1"/>
<organism evidence="1 2">
    <name type="scientific">Legionella wadsworthii</name>
    <dbReference type="NCBI Taxonomy" id="28088"/>
    <lineage>
        <taxon>Bacteria</taxon>
        <taxon>Pseudomonadati</taxon>
        <taxon>Pseudomonadota</taxon>
        <taxon>Gammaproteobacteria</taxon>
        <taxon>Legionellales</taxon>
        <taxon>Legionellaceae</taxon>
        <taxon>Legionella</taxon>
    </lineage>
</organism>
<dbReference type="Pfam" id="PF07722">
    <property type="entry name" value="Peptidase_C26"/>
    <property type="match status" value="1"/>
</dbReference>
<dbReference type="SUPFAM" id="SSF52317">
    <property type="entry name" value="Class I glutamine amidotransferase-like"/>
    <property type="match status" value="1"/>
</dbReference>
<dbReference type="STRING" id="1122170.GCA_000701265_00962"/>
<dbReference type="Proteomes" id="UP000255297">
    <property type="component" value="Unassembled WGS sequence"/>
</dbReference>
<keyword evidence="1" id="KW-0808">Transferase</keyword>